<organism evidence="1 2">
    <name type="scientific">Ceratodon purpureus</name>
    <name type="common">Fire moss</name>
    <name type="synonym">Dicranum purpureum</name>
    <dbReference type="NCBI Taxonomy" id="3225"/>
    <lineage>
        <taxon>Eukaryota</taxon>
        <taxon>Viridiplantae</taxon>
        <taxon>Streptophyta</taxon>
        <taxon>Embryophyta</taxon>
        <taxon>Bryophyta</taxon>
        <taxon>Bryophytina</taxon>
        <taxon>Bryopsida</taxon>
        <taxon>Dicranidae</taxon>
        <taxon>Pseudoditrichales</taxon>
        <taxon>Ditrichaceae</taxon>
        <taxon>Ceratodon</taxon>
    </lineage>
</organism>
<evidence type="ECO:0000313" key="1">
    <source>
        <dbReference type="EMBL" id="KAG0578657.1"/>
    </source>
</evidence>
<accession>A0A8T0I6C3</accession>
<protein>
    <submittedName>
        <fullName evidence="1">Uncharacterized protein</fullName>
    </submittedName>
</protein>
<dbReference type="Proteomes" id="UP000822688">
    <property type="component" value="Chromosome 4"/>
</dbReference>
<comment type="caution">
    <text evidence="1">The sequence shown here is derived from an EMBL/GenBank/DDBJ whole genome shotgun (WGS) entry which is preliminary data.</text>
</comment>
<reference evidence="1" key="1">
    <citation type="submission" date="2020-06" db="EMBL/GenBank/DDBJ databases">
        <title>WGS assembly of Ceratodon purpureus strain R40.</title>
        <authorList>
            <person name="Carey S.B."/>
            <person name="Jenkins J."/>
            <person name="Shu S."/>
            <person name="Lovell J.T."/>
            <person name="Sreedasyam A."/>
            <person name="Maumus F."/>
            <person name="Tiley G.P."/>
            <person name="Fernandez-Pozo N."/>
            <person name="Barry K."/>
            <person name="Chen C."/>
            <person name="Wang M."/>
            <person name="Lipzen A."/>
            <person name="Daum C."/>
            <person name="Saski C.A."/>
            <person name="Payton A.C."/>
            <person name="Mcbreen J.C."/>
            <person name="Conrad R.E."/>
            <person name="Kollar L.M."/>
            <person name="Olsson S."/>
            <person name="Huttunen S."/>
            <person name="Landis J.B."/>
            <person name="Wickett N.J."/>
            <person name="Johnson M.G."/>
            <person name="Rensing S.A."/>
            <person name="Grimwood J."/>
            <person name="Schmutz J."/>
            <person name="Mcdaniel S.F."/>
        </authorList>
    </citation>
    <scope>NUCLEOTIDE SEQUENCE</scope>
    <source>
        <strain evidence="1">R40</strain>
    </source>
</reference>
<dbReference type="EMBL" id="CM026424">
    <property type="protein sequence ID" value="KAG0578657.1"/>
    <property type="molecule type" value="Genomic_DNA"/>
</dbReference>
<name>A0A8T0I6C3_CERPU</name>
<gene>
    <name evidence="1" type="ORF">KC19_4G039600</name>
</gene>
<keyword evidence="2" id="KW-1185">Reference proteome</keyword>
<evidence type="ECO:0000313" key="2">
    <source>
        <dbReference type="Proteomes" id="UP000822688"/>
    </source>
</evidence>
<dbReference type="AlphaFoldDB" id="A0A8T0I6C3"/>
<proteinExistence type="predicted"/>
<sequence>MLMSFCTSKLQLAGEGKGPKMSPTALDYCTGLSCTLTYSPVQYMHNFACVCESERGVGEHEVGGLFP</sequence>